<protein>
    <submittedName>
        <fullName evidence="2">Uncharacterized protein</fullName>
    </submittedName>
</protein>
<keyword evidence="1" id="KW-0472">Membrane</keyword>
<dbReference type="Proteomes" id="UP000225740">
    <property type="component" value="Unassembled WGS sequence"/>
</dbReference>
<organism evidence="2 3">
    <name type="scientific">Rhodopirellula bahusiensis</name>
    <dbReference type="NCBI Taxonomy" id="2014065"/>
    <lineage>
        <taxon>Bacteria</taxon>
        <taxon>Pseudomonadati</taxon>
        <taxon>Planctomycetota</taxon>
        <taxon>Planctomycetia</taxon>
        <taxon>Pirellulales</taxon>
        <taxon>Pirellulaceae</taxon>
        <taxon>Rhodopirellula</taxon>
    </lineage>
</organism>
<sequence length="520" mass="55591">MMNTLSQNRSWCRNLMAQDSLIHGLRGGVTLMETVFAMGVILTGLLGLAALIPIASDNAKSAMELDRSISESTAAAAIGAAQKFNDFDKLAIYYKPVSTSPGAPGETLTGQVLSVRDAMTVGGFPAEEKEKLSSPGYGHPDSKAGLQGGICIDPLGMPDLRTLLAGPSTPANGNFADNVLANPFAAASNTDSAYDFSRFPYYNERYKILTPPNEAVTASNGPVASGPVPPNRPQMPFPMSPRMWRATLRSDMFAQTTPVYRHQIISRSYAEHVFQGSGGLSMVDGSKPADPASVLLTKTVMTSGATTDSGTANSSEYTWFATLVPPFLGGNSYRQSIVVVRQRLPEVPRRLDDPLALQKRSYAIDDSDDNPRGERIAWVGGWIGFVGGAGGEVELYGSAAVDSEVRTGEWVMLSRQPHQVGGGPLTLGMAAQGPAVHRWYRVLRVDEPQYGFINAGGFGAGWNDSDGNTNPEVWRRTVTLAGPDWTFQDEASGNVTHVDDTYCTIVSGAVSVVESEVVIE</sequence>
<comment type="caution">
    <text evidence="2">The sequence shown here is derived from an EMBL/GenBank/DDBJ whole genome shotgun (WGS) entry which is preliminary data.</text>
</comment>
<evidence type="ECO:0000313" key="3">
    <source>
        <dbReference type="Proteomes" id="UP000225740"/>
    </source>
</evidence>
<keyword evidence="3" id="KW-1185">Reference proteome</keyword>
<evidence type="ECO:0000313" key="2">
    <source>
        <dbReference type="EMBL" id="PHQ32613.1"/>
    </source>
</evidence>
<dbReference type="OrthoDB" id="265202at2"/>
<proteinExistence type="predicted"/>
<dbReference type="AlphaFoldDB" id="A0A2G1W0R1"/>
<dbReference type="EMBL" id="NIZW01000024">
    <property type="protein sequence ID" value="PHQ32613.1"/>
    <property type="molecule type" value="Genomic_DNA"/>
</dbReference>
<keyword evidence="1" id="KW-1133">Transmembrane helix</keyword>
<name>A0A2G1W0R1_9BACT</name>
<accession>A0A2G1W0R1</accession>
<gene>
    <name evidence="2" type="ORF">CEE69_24485</name>
</gene>
<reference evidence="2 3" key="1">
    <citation type="submission" date="2017-06" db="EMBL/GenBank/DDBJ databases">
        <title>Description of Rhodopirellula bahusiensis sp. nov.</title>
        <authorList>
            <person name="Kizina J."/>
            <person name="Harder J."/>
        </authorList>
    </citation>
    <scope>NUCLEOTIDE SEQUENCE [LARGE SCALE GENOMIC DNA]</scope>
    <source>
        <strain evidence="2 3">SWK21</strain>
    </source>
</reference>
<evidence type="ECO:0000256" key="1">
    <source>
        <dbReference type="SAM" id="Phobius"/>
    </source>
</evidence>
<feature type="transmembrane region" description="Helical" evidence="1">
    <location>
        <begin position="35"/>
        <end position="55"/>
    </location>
</feature>
<keyword evidence="1" id="KW-0812">Transmembrane</keyword>